<dbReference type="InterPro" id="IPR051237">
    <property type="entry name" value="Ferric-chelate_Red/DefProt"/>
</dbReference>
<sequence length="1010" mass="107826">MQASLQRFGVGLVLLSLAPSTLSFSLGASRASCREMIPGHIRAQPQDLQRSHVTLRTSASSYLPGQLVTVTVRSSRDFMGFLLQARSVEAPSLEAGVRARSLGPVLVGGSWTLTPPGTHTLHCLSEGDTLTHSDKQLKRNLSFVWRAPDAPMGDIRFYVTVVQSYFVYWAGIESAVVRDGSRSPWSWRNITGADGGNSAFALQEDEVTALPALKAHTALKKQTYKTTNPASTPGSPTTTNSGTKSYKLLGLLTEVTSPVLQMNSSVTFLRVDRITHQAFNKRNSPVPLGSLSGVNGKARTDEKSPVTHTNTPRSLSNHIPPMASAEYRVVRESTTVWPKITGKNSTSSSLLQHSLASIPPLKDTEMERTLQDTKPTGPDTKANPLSPETKYSLYKTNHQRPTSKHPRGLIQDQTSSEKFETQSSSSPTWRTSLNDEMGNQTTPMPQHPNPEPSLNSQTSSFKSNLQIQTSPHEPFLQSQTIPFFKASSSKPFTKSQTSLPNHILPPKHPTLESFTKSYTNPSFPQTLPNKQISSLPRPTPGFKSRQTSPTLPQLPTPSPLTETPLSLSSFPQAIPQDIPTQTQGRASFPESDQSKSETLPADLTIFPQALSQTDAPNLSSSSSASSTPSISDPSSPLASSTPSISDPSSPLASSTRSISDPSSSPSASSTPSISLQSSSPLTSTPSISDPSSSPSASSTPSISDPSSLSASSTPSISDPSSPLASSTPSISDPSSPLASSTPSIFDPSSSPLASSTPSIFDPSSSPSASSTPSISDPPSSLSISSTSASSSSSIDLSSFLNSSATSSTSPHPGPSPAPRRSIFNPLTSTSSSVLSKQLTLGQKLANQNHILTSGPEPNLDLPTPGTVIHPNPDPHPNFNPNFKLKPGHKLTPNSDTKPKRPSDPVKTPEKEGKLPDIIPRHSSWELGMLLGCSAGLGMVLVVGVRYMYRQACGKQTEVTLHDREREYARGERGLLHVQECGDLVRVRRIRENSFVLLAEYDILASPGDLR</sequence>
<feature type="signal peptide" evidence="3">
    <location>
        <begin position="1"/>
        <end position="23"/>
    </location>
</feature>
<dbReference type="PROSITE" id="PS51019">
    <property type="entry name" value="REELIN"/>
    <property type="match status" value="1"/>
</dbReference>
<keyword evidence="2" id="KW-0472">Membrane</keyword>
<dbReference type="InterPro" id="IPR042307">
    <property type="entry name" value="Reeler_sf"/>
</dbReference>
<organism evidence="5 6">
    <name type="scientific">Eleginops maclovinus</name>
    <name type="common">Patagonian blennie</name>
    <name type="synonym">Eleginus maclovinus</name>
    <dbReference type="NCBI Taxonomy" id="56733"/>
    <lineage>
        <taxon>Eukaryota</taxon>
        <taxon>Metazoa</taxon>
        <taxon>Chordata</taxon>
        <taxon>Craniata</taxon>
        <taxon>Vertebrata</taxon>
        <taxon>Euteleostomi</taxon>
        <taxon>Actinopterygii</taxon>
        <taxon>Neopterygii</taxon>
        <taxon>Teleostei</taxon>
        <taxon>Neoteleostei</taxon>
        <taxon>Acanthomorphata</taxon>
        <taxon>Eupercaria</taxon>
        <taxon>Perciformes</taxon>
        <taxon>Notothenioidei</taxon>
        <taxon>Eleginopidae</taxon>
        <taxon>Eleginops</taxon>
    </lineage>
</organism>
<keyword evidence="3" id="KW-0732">Signal</keyword>
<feature type="compositionally biased region" description="Low complexity" evidence="1">
    <location>
        <begin position="619"/>
        <end position="810"/>
    </location>
</feature>
<dbReference type="CDD" id="cd08544">
    <property type="entry name" value="Reeler"/>
    <property type="match status" value="1"/>
</dbReference>
<feature type="compositionally biased region" description="Polar residues" evidence="1">
    <location>
        <begin position="342"/>
        <end position="355"/>
    </location>
</feature>
<dbReference type="GO" id="GO:0016020">
    <property type="term" value="C:membrane"/>
    <property type="evidence" value="ECO:0007669"/>
    <property type="project" value="TreeGrafter"/>
</dbReference>
<feature type="compositionally biased region" description="Basic and acidic residues" evidence="1">
    <location>
        <begin position="896"/>
        <end position="916"/>
    </location>
</feature>
<reference evidence="5 6" key="2">
    <citation type="journal article" date="2023" name="Mol. Biol. Evol.">
        <title>Genomics of Secondarily Temperate Adaptation in the Only Non-Antarctic Icefish.</title>
        <authorList>
            <person name="Rivera-Colon A.G."/>
            <person name="Rayamajhi N."/>
            <person name="Minhas B.F."/>
            <person name="Madrigal G."/>
            <person name="Bilyk K.T."/>
            <person name="Yoon V."/>
            <person name="Hune M."/>
            <person name="Gregory S."/>
            <person name="Cheng C.H.C."/>
            <person name="Catchen J.M."/>
        </authorList>
    </citation>
    <scope>NUCLEOTIDE SEQUENCE [LARGE SCALE GENOMIC DNA]</scope>
    <source>
        <strain evidence="5">JMC-PN-2008</strain>
    </source>
</reference>
<dbReference type="EMBL" id="JAUZQC010000025">
    <property type="protein sequence ID" value="KAK5848148.1"/>
    <property type="molecule type" value="Genomic_DNA"/>
</dbReference>
<accession>A0AAN7WCW7</accession>
<feature type="region of interest" description="Disordered" evidence="1">
    <location>
        <begin position="281"/>
        <end position="319"/>
    </location>
</feature>
<evidence type="ECO:0000256" key="1">
    <source>
        <dbReference type="SAM" id="MobiDB-lite"/>
    </source>
</evidence>
<dbReference type="AlphaFoldDB" id="A0AAN7WCW7"/>
<dbReference type="InterPro" id="IPR002861">
    <property type="entry name" value="Reeler_dom"/>
</dbReference>
<feature type="compositionally biased region" description="Polar residues" evidence="1">
    <location>
        <begin position="306"/>
        <end position="317"/>
    </location>
</feature>
<proteinExistence type="predicted"/>
<dbReference type="PANTHER" id="PTHR45828">
    <property type="entry name" value="CYTOCHROME B561/FERRIC REDUCTASE TRANSMEMBRANE"/>
    <property type="match status" value="1"/>
</dbReference>
<feature type="transmembrane region" description="Helical" evidence="2">
    <location>
        <begin position="926"/>
        <end position="948"/>
    </location>
</feature>
<feature type="domain" description="Reelin" evidence="4">
    <location>
        <begin position="18"/>
        <end position="193"/>
    </location>
</feature>
<feature type="region of interest" description="Disordered" evidence="1">
    <location>
        <begin position="342"/>
        <end position="365"/>
    </location>
</feature>
<feature type="compositionally biased region" description="Polar residues" evidence="1">
    <location>
        <begin position="512"/>
        <end position="536"/>
    </location>
</feature>
<protein>
    <recommendedName>
        <fullName evidence="4">Reelin domain-containing protein</fullName>
    </recommendedName>
</protein>
<dbReference type="Gene3D" id="2.60.40.4060">
    <property type="entry name" value="Reeler domain"/>
    <property type="match status" value="1"/>
</dbReference>
<name>A0AAN7WCW7_ELEMC</name>
<gene>
    <name evidence="5" type="ORF">PBY51_005788</name>
</gene>
<keyword evidence="6" id="KW-1185">Reference proteome</keyword>
<dbReference type="PANTHER" id="PTHR45828:SF51">
    <property type="entry name" value="REELIN DOMAIN-CONTAINING PROTEIN 1"/>
    <property type="match status" value="1"/>
</dbReference>
<evidence type="ECO:0000256" key="2">
    <source>
        <dbReference type="SAM" id="Phobius"/>
    </source>
</evidence>
<feature type="compositionally biased region" description="Polar residues" evidence="1">
    <location>
        <begin position="452"/>
        <end position="466"/>
    </location>
</feature>
<evidence type="ECO:0000313" key="5">
    <source>
        <dbReference type="EMBL" id="KAK5848148.1"/>
    </source>
</evidence>
<feature type="chain" id="PRO_5042860244" description="Reelin domain-containing protein" evidence="3">
    <location>
        <begin position="24"/>
        <end position="1010"/>
    </location>
</feature>
<feature type="compositionally biased region" description="Polar residues" evidence="1">
    <location>
        <begin position="488"/>
        <end position="500"/>
    </location>
</feature>
<feature type="compositionally biased region" description="Polar residues" evidence="1">
    <location>
        <begin position="427"/>
        <end position="444"/>
    </location>
</feature>
<feature type="region of interest" description="Disordered" evidence="1">
    <location>
        <begin position="613"/>
        <end position="828"/>
    </location>
</feature>
<keyword evidence="2" id="KW-1133">Transmembrane helix</keyword>
<feature type="compositionally biased region" description="Basic residues" evidence="1">
    <location>
        <begin position="397"/>
        <end position="407"/>
    </location>
</feature>
<evidence type="ECO:0000259" key="4">
    <source>
        <dbReference type="PROSITE" id="PS51019"/>
    </source>
</evidence>
<feature type="region of interest" description="Disordered" evidence="1">
    <location>
        <begin position="849"/>
        <end position="916"/>
    </location>
</feature>
<dbReference type="Pfam" id="PF02014">
    <property type="entry name" value="Reeler"/>
    <property type="match status" value="1"/>
</dbReference>
<feature type="region of interest" description="Disordered" evidence="1">
    <location>
        <begin position="488"/>
        <end position="597"/>
    </location>
</feature>
<dbReference type="Proteomes" id="UP001346869">
    <property type="component" value="Unassembled WGS sequence"/>
</dbReference>
<evidence type="ECO:0000256" key="3">
    <source>
        <dbReference type="SAM" id="SignalP"/>
    </source>
</evidence>
<reference evidence="5 6" key="1">
    <citation type="journal article" date="2023" name="Genes (Basel)">
        <title>Chromosome-Level Genome Assembly and Circadian Gene Repertoire of the Patagonia Blennie Eleginops maclovinus-The Closest Ancestral Proxy of Antarctic Cryonotothenioids.</title>
        <authorList>
            <person name="Cheng C.C."/>
            <person name="Rivera-Colon A.G."/>
            <person name="Minhas B.F."/>
            <person name="Wilson L."/>
            <person name="Rayamajhi N."/>
            <person name="Vargas-Chacoff L."/>
            <person name="Catchen J.M."/>
        </authorList>
    </citation>
    <scope>NUCLEOTIDE SEQUENCE [LARGE SCALE GENOMIC DNA]</scope>
    <source>
        <strain evidence="5">JMC-PN-2008</strain>
    </source>
</reference>
<keyword evidence="2" id="KW-0812">Transmembrane</keyword>
<evidence type="ECO:0000313" key="6">
    <source>
        <dbReference type="Proteomes" id="UP001346869"/>
    </source>
</evidence>
<feature type="compositionally biased region" description="Low complexity" evidence="1">
    <location>
        <begin position="559"/>
        <end position="571"/>
    </location>
</feature>
<comment type="caution">
    <text evidence="5">The sequence shown here is derived from an EMBL/GenBank/DDBJ whole genome shotgun (WGS) entry which is preliminary data.</text>
</comment>
<feature type="region of interest" description="Disordered" evidence="1">
    <location>
        <begin position="394"/>
        <end position="466"/>
    </location>
</feature>